<evidence type="ECO:0000313" key="3">
    <source>
        <dbReference type="EMBL" id="MDQ0207859.1"/>
    </source>
</evidence>
<accession>A0ABT9YJ28</accession>
<dbReference type="RefSeq" id="WP_306983488.1">
    <property type="nucleotide sequence ID" value="NZ_JAUSUA010000004.1"/>
</dbReference>
<feature type="compositionally biased region" description="Basic and acidic residues" evidence="2">
    <location>
        <begin position="109"/>
        <end position="127"/>
    </location>
</feature>
<evidence type="ECO:0000256" key="1">
    <source>
        <dbReference type="SAM" id="Coils"/>
    </source>
</evidence>
<evidence type="ECO:0000313" key="4">
    <source>
        <dbReference type="Proteomes" id="UP001225034"/>
    </source>
</evidence>
<keyword evidence="1" id="KW-0175">Coiled coil</keyword>
<dbReference type="Proteomes" id="UP001225034">
    <property type="component" value="Unassembled WGS sequence"/>
</dbReference>
<sequence>MQSKKTALHTKLTPVQLQQRLIYTQSELNKYKTQVERYQNDYYYNMIDEFKDKEKQWVTEKTELQSELQSTLTQLQKVQTDLSELQSEFEKVRQKEKADIQSAEVEVEEPIKQKDVQPDIQLDREGPSKNQDWFLRSVKNPKKK</sequence>
<organism evidence="3 4">
    <name type="scientific">Alkalicoccobacillus murimartini</name>
    <dbReference type="NCBI Taxonomy" id="171685"/>
    <lineage>
        <taxon>Bacteria</taxon>
        <taxon>Bacillati</taxon>
        <taxon>Bacillota</taxon>
        <taxon>Bacilli</taxon>
        <taxon>Bacillales</taxon>
        <taxon>Bacillaceae</taxon>
        <taxon>Alkalicoccobacillus</taxon>
    </lineage>
</organism>
<keyword evidence="4" id="KW-1185">Reference proteome</keyword>
<reference evidence="3 4" key="1">
    <citation type="submission" date="2023-07" db="EMBL/GenBank/DDBJ databases">
        <title>Genomic Encyclopedia of Type Strains, Phase IV (KMG-IV): sequencing the most valuable type-strain genomes for metagenomic binning, comparative biology and taxonomic classification.</title>
        <authorList>
            <person name="Goeker M."/>
        </authorList>
    </citation>
    <scope>NUCLEOTIDE SEQUENCE [LARGE SCALE GENOMIC DNA]</scope>
    <source>
        <strain evidence="3 4">DSM 19154</strain>
    </source>
</reference>
<name>A0ABT9YJ28_9BACI</name>
<proteinExistence type="predicted"/>
<protein>
    <submittedName>
        <fullName evidence="3">DNA repair exonuclease SbcCD ATPase subunit</fullName>
    </submittedName>
</protein>
<comment type="caution">
    <text evidence="3">The sequence shown here is derived from an EMBL/GenBank/DDBJ whole genome shotgun (WGS) entry which is preliminary data.</text>
</comment>
<dbReference type="GO" id="GO:0004527">
    <property type="term" value="F:exonuclease activity"/>
    <property type="evidence" value="ECO:0007669"/>
    <property type="project" value="UniProtKB-KW"/>
</dbReference>
<feature type="coiled-coil region" evidence="1">
    <location>
        <begin position="47"/>
        <end position="95"/>
    </location>
</feature>
<evidence type="ECO:0000256" key="2">
    <source>
        <dbReference type="SAM" id="MobiDB-lite"/>
    </source>
</evidence>
<keyword evidence="3" id="KW-0540">Nuclease</keyword>
<feature type="region of interest" description="Disordered" evidence="2">
    <location>
        <begin position="100"/>
        <end position="144"/>
    </location>
</feature>
<dbReference type="EMBL" id="JAUSUA010000004">
    <property type="protein sequence ID" value="MDQ0207859.1"/>
    <property type="molecule type" value="Genomic_DNA"/>
</dbReference>
<gene>
    <name evidence="3" type="ORF">J2S05_002668</name>
</gene>
<keyword evidence="3" id="KW-0378">Hydrolase</keyword>
<keyword evidence="3" id="KW-0269">Exonuclease</keyword>